<organism evidence="1 2">
    <name type="scientific">Phytophthora pseudosyringae</name>
    <dbReference type="NCBI Taxonomy" id="221518"/>
    <lineage>
        <taxon>Eukaryota</taxon>
        <taxon>Sar</taxon>
        <taxon>Stramenopiles</taxon>
        <taxon>Oomycota</taxon>
        <taxon>Peronosporomycetes</taxon>
        <taxon>Peronosporales</taxon>
        <taxon>Peronosporaceae</taxon>
        <taxon>Phytophthora</taxon>
    </lineage>
</organism>
<reference evidence="1" key="1">
    <citation type="submission" date="2021-02" db="EMBL/GenBank/DDBJ databases">
        <authorList>
            <person name="Palmer J.M."/>
        </authorList>
    </citation>
    <scope>NUCLEOTIDE SEQUENCE</scope>
    <source>
        <strain evidence="1">SCRP734</strain>
    </source>
</reference>
<evidence type="ECO:0000313" key="2">
    <source>
        <dbReference type="Proteomes" id="UP000694044"/>
    </source>
</evidence>
<proteinExistence type="predicted"/>
<dbReference type="EMBL" id="JAGDFM010000016">
    <property type="protein sequence ID" value="KAG7391908.1"/>
    <property type="molecule type" value="Genomic_DNA"/>
</dbReference>
<dbReference type="OrthoDB" id="127555at2759"/>
<sequence>MSGMHRFKSIYEDDSCNGTPTAEYDDGDKLIGYVEDSCHDGRGAGFVALLDDESYMAYDYTDYENSAAYRASGDCETLFDGYSPVRSATISVTSSGLVWTRNMGPIATTLGCAGAGAPALVHPATTSSMSPAQTLTTAPARISRALVAGFLSTMRPTRRHRPKPQRRPPR</sequence>
<comment type="caution">
    <text evidence="1">The sequence shown here is derived from an EMBL/GenBank/DDBJ whole genome shotgun (WGS) entry which is preliminary data.</text>
</comment>
<dbReference type="Proteomes" id="UP000694044">
    <property type="component" value="Unassembled WGS sequence"/>
</dbReference>
<dbReference type="AlphaFoldDB" id="A0A8T1WH96"/>
<keyword evidence="2" id="KW-1185">Reference proteome</keyword>
<accession>A0A8T1WH96</accession>
<evidence type="ECO:0000313" key="1">
    <source>
        <dbReference type="EMBL" id="KAG7391908.1"/>
    </source>
</evidence>
<name>A0A8T1WH96_9STRA</name>
<gene>
    <name evidence="1" type="ORF">PHYPSEUDO_003114</name>
</gene>
<protein>
    <submittedName>
        <fullName evidence="1">Uncharacterized protein</fullName>
    </submittedName>
</protein>